<protein>
    <recommendedName>
        <fullName evidence="3">TauD/TfdA-like domain-containing protein</fullName>
    </recommendedName>
</protein>
<evidence type="ECO:0000313" key="4">
    <source>
        <dbReference type="EMBL" id="SUS03324.1"/>
    </source>
</evidence>
<sequence>MDDTGLSSAWRGKELRGATQSWTHTLHVDERAELTAALDKIEQMGRAITAWSPADFRFSAVSVAARRWRDALKNGIGFVLIKGVPIAGYPESTLRALYWTLGAFLGSPVPQNSAGDLLCDIRDTGADPRNANTRLYTTRAEQDFHTDAADIIGLLCLKSARSGGTSRIVSSVSVLREFERRRPDLLPLLYRPWPFHNHGQAGPDGPTHFMMPIVRAHEAGVASFFLGWYVRRSQELTDAPRLSAAQLEALALYEQIANDPALYLDMDFEPGDIQWLKNSVILHKRTEYEDWPEQDRKRHLLRLWLAARDFEDGDERLRSGVKPVK</sequence>
<dbReference type="InterPro" id="IPR050411">
    <property type="entry name" value="AlphaKG_dependent_hydroxylases"/>
</dbReference>
<gene>
    <name evidence="4" type="ORF">DF3PB_10076</name>
</gene>
<accession>A0A380T7I9</accession>
<dbReference type="AlphaFoldDB" id="A0A380T7I9"/>
<keyword evidence="1" id="KW-0560">Oxidoreductase</keyword>
<dbReference type="GO" id="GO:0016491">
    <property type="term" value="F:oxidoreductase activity"/>
    <property type="evidence" value="ECO:0007669"/>
    <property type="project" value="UniProtKB-KW"/>
</dbReference>
<dbReference type="Gene3D" id="3.60.130.10">
    <property type="entry name" value="Clavaminate synthase-like"/>
    <property type="match status" value="1"/>
</dbReference>
<organism evidence="4">
    <name type="scientific">metagenome</name>
    <dbReference type="NCBI Taxonomy" id="256318"/>
    <lineage>
        <taxon>unclassified sequences</taxon>
        <taxon>metagenomes</taxon>
    </lineage>
</organism>
<dbReference type="EMBL" id="UIDG01000001">
    <property type="protein sequence ID" value="SUS03324.1"/>
    <property type="molecule type" value="Genomic_DNA"/>
</dbReference>
<dbReference type="PANTHER" id="PTHR10696">
    <property type="entry name" value="GAMMA-BUTYROBETAINE HYDROXYLASE-RELATED"/>
    <property type="match status" value="1"/>
</dbReference>
<keyword evidence="2" id="KW-0045">Antibiotic biosynthesis</keyword>
<evidence type="ECO:0000256" key="2">
    <source>
        <dbReference type="ARBA" id="ARBA00023194"/>
    </source>
</evidence>
<feature type="domain" description="TauD/TfdA-like" evidence="3">
    <location>
        <begin position="47"/>
        <end position="304"/>
    </location>
</feature>
<reference evidence="4" key="1">
    <citation type="submission" date="2018-07" db="EMBL/GenBank/DDBJ databases">
        <authorList>
            <person name="Quirk P.G."/>
            <person name="Krulwich T.A."/>
        </authorList>
    </citation>
    <scope>NUCLEOTIDE SEQUENCE</scope>
</reference>
<evidence type="ECO:0000259" key="3">
    <source>
        <dbReference type="Pfam" id="PF02668"/>
    </source>
</evidence>
<dbReference type="Pfam" id="PF02668">
    <property type="entry name" value="TauD"/>
    <property type="match status" value="1"/>
</dbReference>
<dbReference type="SUPFAM" id="SSF51197">
    <property type="entry name" value="Clavaminate synthase-like"/>
    <property type="match status" value="1"/>
</dbReference>
<dbReference type="PANTHER" id="PTHR10696:SF56">
    <property type="entry name" value="TAUD_TFDA-LIKE DOMAIN-CONTAINING PROTEIN"/>
    <property type="match status" value="1"/>
</dbReference>
<evidence type="ECO:0000256" key="1">
    <source>
        <dbReference type="ARBA" id="ARBA00023002"/>
    </source>
</evidence>
<dbReference type="InterPro" id="IPR003819">
    <property type="entry name" value="TauD/TfdA-like"/>
</dbReference>
<dbReference type="InterPro" id="IPR042098">
    <property type="entry name" value="TauD-like_sf"/>
</dbReference>
<proteinExistence type="predicted"/>
<dbReference type="GO" id="GO:0017000">
    <property type="term" value="P:antibiotic biosynthetic process"/>
    <property type="evidence" value="ECO:0007669"/>
    <property type="project" value="UniProtKB-KW"/>
</dbReference>
<name>A0A380T7I9_9ZZZZ</name>